<dbReference type="Pfam" id="PF00075">
    <property type="entry name" value="RNase_H"/>
    <property type="match status" value="1"/>
</dbReference>
<accession>A0A4R8RIV3</accession>
<keyword evidence="4" id="KW-1185">Reference proteome</keyword>
<feature type="domain" description="RNase H type-1" evidence="2">
    <location>
        <begin position="106"/>
        <end position="261"/>
    </location>
</feature>
<dbReference type="PROSITE" id="PS50879">
    <property type="entry name" value="RNASE_H_1"/>
    <property type="match status" value="1"/>
</dbReference>
<evidence type="ECO:0000256" key="1">
    <source>
        <dbReference type="SAM" id="MobiDB-lite"/>
    </source>
</evidence>
<protein>
    <recommendedName>
        <fullName evidence="2">RNase H type-1 domain-containing protein</fullName>
    </recommendedName>
</protein>
<dbReference type="Gene3D" id="3.30.420.10">
    <property type="entry name" value="Ribonuclease H-like superfamily/Ribonuclease H"/>
    <property type="match status" value="1"/>
</dbReference>
<proteinExistence type="predicted"/>
<gene>
    <name evidence="3" type="ORF">CTRI78_v003712</name>
</gene>
<organism evidence="3 4">
    <name type="scientific">Colletotrichum trifolii</name>
    <dbReference type="NCBI Taxonomy" id="5466"/>
    <lineage>
        <taxon>Eukaryota</taxon>
        <taxon>Fungi</taxon>
        <taxon>Dikarya</taxon>
        <taxon>Ascomycota</taxon>
        <taxon>Pezizomycotina</taxon>
        <taxon>Sordariomycetes</taxon>
        <taxon>Hypocreomycetidae</taxon>
        <taxon>Glomerellales</taxon>
        <taxon>Glomerellaceae</taxon>
        <taxon>Colletotrichum</taxon>
        <taxon>Colletotrichum orbiculare species complex</taxon>
    </lineage>
</organism>
<dbReference type="EMBL" id="RYZW01000024">
    <property type="protein sequence ID" value="TDZ65063.1"/>
    <property type="molecule type" value="Genomic_DNA"/>
</dbReference>
<comment type="caution">
    <text evidence="3">The sequence shown here is derived from an EMBL/GenBank/DDBJ whole genome shotgun (WGS) entry which is preliminary data.</text>
</comment>
<dbReference type="GO" id="GO:0004523">
    <property type="term" value="F:RNA-DNA hybrid ribonuclease activity"/>
    <property type="evidence" value="ECO:0007669"/>
    <property type="project" value="InterPro"/>
</dbReference>
<dbReference type="SUPFAM" id="SSF53098">
    <property type="entry name" value="Ribonuclease H-like"/>
    <property type="match status" value="1"/>
</dbReference>
<dbReference type="InterPro" id="IPR036397">
    <property type="entry name" value="RNaseH_sf"/>
</dbReference>
<name>A0A4R8RIV3_COLTR</name>
<reference evidence="3 4" key="1">
    <citation type="submission" date="2018-12" db="EMBL/GenBank/DDBJ databases">
        <title>Genome sequence and assembly of Colletotrichum trifolii.</title>
        <authorList>
            <person name="Gan P."/>
            <person name="Shirasu K."/>
        </authorList>
    </citation>
    <scope>NUCLEOTIDE SEQUENCE [LARGE SCALE GENOMIC DNA]</scope>
    <source>
        <strain evidence="3 4">543-2</strain>
    </source>
</reference>
<dbReference type="Proteomes" id="UP000295703">
    <property type="component" value="Unassembled WGS sequence"/>
</dbReference>
<evidence type="ECO:0000313" key="4">
    <source>
        <dbReference type="Proteomes" id="UP000295703"/>
    </source>
</evidence>
<evidence type="ECO:0000313" key="3">
    <source>
        <dbReference type="EMBL" id="TDZ65063.1"/>
    </source>
</evidence>
<feature type="region of interest" description="Disordered" evidence="1">
    <location>
        <begin position="290"/>
        <end position="311"/>
    </location>
</feature>
<dbReference type="InterPro" id="IPR012337">
    <property type="entry name" value="RNaseH-like_sf"/>
</dbReference>
<dbReference type="STRING" id="5466.A0A4R8RIV3"/>
<dbReference type="GO" id="GO:0003676">
    <property type="term" value="F:nucleic acid binding"/>
    <property type="evidence" value="ECO:0007669"/>
    <property type="project" value="InterPro"/>
</dbReference>
<evidence type="ECO:0000259" key="2">
    <source>
        <dbReference type="PROSITE" id="PS50879"/>
    </source>
</evidence>
<dbReference type="InterPro" id="IPR002156">
    <property type="entry name" value="RNaseH_domain"/>
</dbReference>
<dbReference type="CDD" id="cd09276">
    <property type="entry name" value="Rnase_HI_RT_non_LTR"/>
    <property type="match status" value="1"/>
</dbReference>
<sequence length="383" mass="41947">MAPRLAMDSIHENYVRQVAGFETQHHYQIDAWQKSGDILGANSTHQSQTFTDCSPGKSRLIAAPRAAAKLGKDAAPWTSRFQGDLIILPKTEAIYLPKASSGIAPTATELNLFSDGSFSGPDIQKQGASTPDHPAGVAIAYKQFGAQAGCFNSRTFQLLGCPDFRVAELWGLTLALETADLFSHNLLPGMKSVNIFTDCKDAIRLLMRSEANYQDPLIKRAVKASRSLDARNIRVRVHWCPGHAGIRGNEMADLAAKKVRRCEPGDKVPVVAPEGLSEWEISSTYLHTCDSRERGEPRADPSTINPETGRPWNAPQFFDYTSNYQPYDYQLAMAQAQGSTQASSTLAAQAYQYHGASYQLNPGYAVHPGYLYIPPGSSYPLYG</sequence>
<feature type="compositionally biased region" description="Basic and acidic residues" evidence="1">
    <location>
        <begin position="290"/>
        <end position="299"/>
    </location>
</feature>
<dbReference type="AlphaFoldDB" id="A0A4R8RIV3"/>